<dbReference type="KEGG" id="vg:40085420"/>
<dbReference type="Proteomes" id="UP000225148">
    <property type="component" value="Segment"/>
</dbReference>
<organism evidence="1 2">
    <name type="scientific">Serratia phage CHI14</name>
    <dbReference type="NCBI Taxonomy" id="2006941"/>
    <lineage>
        <taxon>Viruses</taxon>
        <taxon>Duplodnaviria</taxon>
        <taxon>Heunggongvirae</taxon>
        <taxon>Uroviricota</taxon>
        <taxon>Caudoviricetes</taxon>
        <taxon>Pantevenvirales</taxon>
        <taxon>Straboviridae</taxon>
        <taxon>Tevenvirinae</taxon>
        <taxon>Winklervirus</taxon>
        <taxon>Winklervirus chi14</taxon>
    </lineage>
</organism>
<dbReference type="EMBL" id="MF036690">
    <property type="protein sequence ID" value="ARW57434.1"/>
    <property type="molecule type" value="Genomic_DNA"/>
</dbReference>
<dbReference type="GeneID" id="40085420"/>
<dbReference type="OrthoDB" id="20741at10239"/>
<dbReference type="Pfam" id="PF24050">
    <property type="entry name" value="T4_Cef"/>
    <property type="match status" value="1"/>
</dbReference>
<dbReference type="InterPro" id="IPR056952">
    <property type="entry name" value="T4_Cef"/>
</dbReference>
<dbReference type="RefSeq" id="YP_009609336.1">
    <property type="nucleotide sequence ID" value="NC_041996.1"/>
</dbReference>
<accession>A0A1Z1LX77</accession>
<protein>
    <submittedName>
        <fullName evidence="1">Modifier of suppressor tRNAs</fullName>
    </submittedName>
</protein>
<reference evidence="1 2" key="1">
    <citation type="submission" date="2017-04" db="EMBL/GenBank/DDBJ databases">
        <title>Environmental T4-family bacteriophages evolve to escape abortive infection via multiple routes in a bacterial host employing altruistic suicide through Type III toxin-antitoxin systems.</title>
        <authorList>
            <person name="Chen B."/>
            <person name="Salmond G.P.C."/>
            <person name="Akusobi C."/>
            <person name="Fang X."/>
        </authorList>
    </citation>
    <scope>NUCLEOTIDE SEQUENCE [LARGE SCALE GENOMIC DNA]</scope>
</reference>
<evidence type="ECO:0000313" key="2">
    <source>
        <dbReference type="Proteomes" id="UP000225148"/>
    </source>
</evidence>
<evidence type="ECO:0000313" key="1">
    <source>
        <dbReference type="EMBL" id="ARW57434.1"/>
    </source>
</evidence>
<proteinExistence type="predicted"/>
<sequence>MSYMNLKNVTTDSNRDEFEDVLFSNELVVVQKEWSDFISHTQVVYVFAEVEDEMPIYGIFREITEDGTSYWKETY</sequence>
<name>A0A1Z1LX77_9CAUD</name>
<keyword evidence="2" id="KW-1185">Reference proteome</keyword>